<dbReference type="EMBL" id="OY726397">
    <property type="protein sequence ID" value="CAJ1495095.1"/>
    <property type="molecule type" value="Genomic_DNA"/>
</dbReference>
<sequence length="97" mass="10609">MAQGVAVNISEGRRVGALDSTSIIDGRIDRLLALIAEHSLDPVISQRAQELRLGPEPEDDGSQRALQAFHDMAVFFSTSSPRNAHDVEQQLGNEKTR</sequence>
<accession>A0ABM9L9C3</accession>
<organism evidence="1 2">
    <name type="scientific">[Mycobacterium] burgundiense</name>
    <dbReference type="NCBI Taxonomy" id="3064286"/>
    <lineage>
        <taxon>Bacteria</taxon>
        <taxon>Bacillati</taxon>
        <taxon>Actinomycetota</taxon>
        <taxon>Actinomycetes</taxon>
        <taxon>Mycobacteriales</taxon>
        <taxon>Mycobacteriaceae</taxon>
        <taxon>Mycolicibacterium</taxon>
    </lineage>
</organism>
<evidence type="ECO:0000313" key="2">
    <source>
        <dbReference type="Proteomes" id="UP001190465"/>
    </source>
</evidence>
<protein>
    <submittedName>
        <fullName evidence="1">Uncharacterized protein</fullName>
    </submittedName>
</protein>
<keyword evidence="2" id="KW-1185">Reference proteome</keyword>
<dbReference type="Proteomes" id="UP001190465">
    <property type="component" value="Chromosome"/>
</dbReference>
<name>A0ABM9L9C3_9MYCO</name>
<dbReference type="RefSeq" id="WP_308480636.1">
    <property type="nucleotide sequence ID" value="NZ_OY726397.1"/>
</dbReference>
<reference evidence="1 2" key="1">
    <citation type="submission" date="2023-08" db="EMBL/GenBank/DDBJ databases">
        <authorList>
            <person name="Folkvardsen B D."/>
            <person name="Norman A."/>
        </authorList>
    </citation>
    <scope>NUCLEOTIDE SEQUENCE [LARGE SCALE GENOMIC DNA]</scope>
    <source>
        <strain evidence="1 2">Mu0053</strain>
    </source>
</reference>
<gene>
    <name evidence="1" type="ORF">MU0053_000268</name>
</gene>
<proteinExistence type="predicted"/>
<evidence type="ECO:0000313" key="1">
    <source>
        <dbReference type="EMBL" id="CAJ1495095.1"/>
    </source>
</evidence>